<dbReference type="InterPro" id="IPR044861">
    <property type="entry name" value="IPNS-like_FE2OG_OXY"/>
</dbReference>
<dbReference type="GO" id="GO:0046872">
    <property type="term" value="F:metal ion binding"/>
    <property type="evidence" value="ECO:0007669"/>
    <property type="project" value="UniProtKB-KW"/>
</dbReference>
<dbReference type="AlphaFoldDB" id="A0ABC8RW40"/>
<feature type="domain" description="Fe2OG dioxygenase" evidence="7">
    <location>
        <begin position="161"/>
        <end position="264"/>
    </location>
</feature>
<name>A0ABC8RW40_9AQUA</name>
<dbReference type="EMBL" id="CAUOFW020001547">
    <property type="protein sequence ID" value="CAK9146217.1"/>
    <property type="molecule type" value="Genomic_DNA"/>
</dbReference>
<evidence type="ECO:0000256" key="6">
    <source>
        <dbReference type="RuleBase" id="RU003682"/>
    </source>
</evidence>
<comment type="caution">
    <text evidence="8">The sequence shown here is derived from an EMBL/GenBank/DDBJ whole genome shotgun (WGS) entry which is preliminary data.</text>
</comment>
<dbReference type="PANTHER" id="PTHR47990">
    <property type="entry name" value="2-OXOGLUTARATE (2OG) AND FE(II)-DEPENDENT OXYGENASE SUPERFAMILY PROTEIN-RELATED"/>
    <property type="match status" value="1"/>
</dbReference>
<keyword evidence="4 6" id="KW-0408">Iron</keyword>
<evidence type="ECO:0000256" key="3">
    <source>
        <dbReference type="ARBA" id="ARBA00023002"/>
    </source>
</evidence>
<dbReference type="InterPro" id="IPR026992">
    <property type="entry name" value="DIOX_N"/>
</dbReference>
<keyword evidence="3 6" id="KW-0560">Oxidoreductase</keyword>
<evidence type="ECO:0000313" key="8">
    <source>
        <dbReference type="EMBL" id="CAK9146217.1"/>
    </source>
</evidence>
<keyword evidence="2 6" id="KW-0479">Metal-binding</keyword>
<dbReference type="FunFam" id="2.60.120.330:FF:000022">
    <property type="entry name" value="Probable 2-oxoglutarate-dependent dioxygenase AOP1.2"/>
    <property type="match status" value="1"/>
</dbReference>
<dbReference type="Gene3D" id="2.60.120.330">
    <property type="entry name" value="B-lactam Antibiotic, Isopenicillin N Synthase, Chain"/>
    <property type="match status" value="1"/>
</dbReference>
<evidence type="ECO:0000256" key="5">
    <source>
        <dbReference type="ARBA" id="ARBA00057022"/>
    </source>
</evidence>
<comment type="similarity">
    <text evidence="1 6">Belongs to the iron/ascorbate-dependent oxidoreductase family.</text>
</comment>
<dbReference type="PROSITE" id="PS51471">
    <property type="entry name" value="FE2OG_OXY"/>
    <property type="match status" value="1"/>
</dbReference>
<dbReference type="InterPro" id="IPR005123">
    <property type="entry name" value="Oxoglu/Fe-dep_dioxygenase_dom"/>
</dbReference>
<dbReference type="Pfam" id="PF14226">
    <property type="entry name" value="DIOX_N"/>
    <property type="match status" value="1"/>
</dbReference>
<accession>A0ABC8RW40</accession>
<keyword evidence="9" id="KW-1185">Reference proteome</keyword>
<sequence>MASQTLPNLPIIDFTMENLKPGTNSWLSARNDVRRALEEYGSFIALYDKVSSELKNGVFDAVKELFDLPKETKSQNVSDKVYHGYVGQLAHIPIHESLSIGDANTLEGVQSFTNLMWPSGNDNFCENILKYAKKIAELEQLVSKMVFESYGVERYYDSHLRSMSYLIRTLKYREPKIDETNTGADIHTDKTFITILHQNQVPGLQLQARNGDWIDVDFPPESFVIIAGDASLAWSNDRIHSPRHQVILREKKTRYTVGVFAYNTGTTDIPQEMVDDEHPLQFRSFDNMGLLQSYFDNPTRLSEETARSYCGIRV</sequence>
<organism evidence="8 9">
    <name type="scientific">Ilex paraguariensis</name>
    <name type="common">yerba mate</name>
    <dbReference type="NCBI Taxonomy" id="185542"/>
    <lineage>
        <taxon>Eukaryota</taxon>
        <taxon>Viridiplantae</taxon>
        <taxon>Streptophyta</taxon>
        <taxon>Embryophyta</taxon>
        <taxon>Tracheophyta</taxon>
        <taxon>Spermatophyta</taxon>
        <taxon>Magnoliopsida</taxon>
        <taxon>eudicotyledons</taxon>
        <taxon>Gunneridae</taxon>
        <taxon>Pentapetalae</taxon>
        <taxon>asterids</taxon>
        <taxon>campanulids</taxon>
        <taxon>Aquifoliales</taxon>
        <taxon>Aquifoliaceae</taxon>
        <taxon>Ilex</taxon>
    </lineage>
</organism>
<proteinExistence type="inferred from homology"/>
<gene>
    <name evidence="8" type="ORF">ILEXP_LOCUS14050</name>
</gene>
<dbReference type="InterPro" id="IPR027443">
    <property type="entry name" value="IPNS-like_sf"/>
</dbReference>
<dbReference type="Pfam" id="PF03171">
    <property type="entry name" value="2OG-FeII_Oxy"/>
    <property type="match status" value="1"/>
</dbReference>
<evidence type="ECO:0000256" key="1">
    <source>
        <dbReference type="ARBA" id="ARBA00008056"/>
    </source>
</evidence>
<dbReference type="Proteomes" id="UP001642360">
    <property type="component" value="Unassembled WGS sequence"/>
</dbReference>
<dbReference type="GO" id="GO:0016705">
    <property type="term" value="F:oxidoreductase activity, acting on paired donors, with incorporation or reduction of molecular oxygen"/>
    <property type="evidence" value="ECO:0007669"/>
    <property type="project" value="UniProtKB-ARBA"/>
</dbReference>
<comment type="function">
    <text evidence="5">Probable 2-oxoglutarate-dependent dioxygenase that may be involved in glucosinolates biosynthesis. May play a role in the production of aliphatic glucosinolates.</text>
</comment>
<evidence type="ECO:0000313" key="9">
    <source>
        <dbReference type="Proteomes" id="UP001642360"/>
    </source>
</evidence>
<evidence type="ECO:0000259" key="7">
    <source>
        <dbReference type="PROSITE" id="PS51471"/>
    </source>
</evidence>
<reference evidence="8 9" key="1">
    <citation type="submission" date="2024-02" db="EMBL/GenBank/DDBJ databases">
        <authorList>
            <person name="Vignale AGUSTIN F."/>
            <person name="Sosa J E."/>
            <person name="Modenutti C."/>
        </authorList>
    </citation>
    <scope>NUCLEOTIDE SEQUENCE [LARGE SCALE GENOMIC DNA]</scope>
</reference>
<dbReference type="SUPFAM" id="SSF51197">
    <property type="entry name" value="Clavaminate synthase-like"/>
    <property type="match status" value="1"/>
</dbReference>
<evidence type="ECO:0000256" key="4">
    <source>
        <dbReference type="ARBA" id="ARBA00023004"/>
    </source>
</evidence>
<protein>
    <recommendedName>
        <fullName evidence="7">Fe2OG dioxygenase domain-containing protein</fullName>
    </recommendedName>
</protein>
<evidence type="ECO:0000256" key="2">
    <source>
        <dbReference type="ARBA" id="ARBA00022723"/>
    </source>
</evidence>
<dbReference type="InterPro" id="IPR050231">
    <property type="entry name" value="Iron_ascorbate_oxido_reductase"/>
</dbReference>